<dbReference type="GO" id="GO:0004578">
    <property type="term" value="F:chitobiosyldiphosphodolichol beta-mannosyltransferase activity"/>
    <property type="evidence" value="ECO:0007669"/>
    <property type="project" value="UniProtKB-EC"/>
</dbReference>
<keyword evidence="7" id="KW-0812">Transmembrane</keyword>
<protein>
    <recommendedName>
        <fullName evidence="4">Chitobiosyldiphosphodolichol beta-mannosyltransferase</fullName>
        <ecNumber evidence="3">2.4.1.142</ecNumber>
    </recommendedName>
</protein>
<keyword evidence="5 12" id="KW-0328">Glycosyltransferase</keyword>
<dbReference type="AlphaFoldDB" id="A0A0F4G9I5"/>
<evidence type="ECO:0000256" key="4">
    <source>
        <dbReference type="ARBA" id="ARBA00015841"/>
    </source>
</evidence>
<evidence type="ECO:0000256" key="7">
    <source>
        <dbReference type="ARBA" id="ARBA00022692"/>
    </source>
</evidence>
<dbReference type="EC" id="2.4.1.142" evidence="3"/>
<dbReference type="OrthoDB" id="614844at2759"/>
<dbReference type="SUPFAM" id="SSF53756">
    <property type="entry name" value="UDP-Glycosyltransferase/glycogen phosphorylase"/>
    <property type="match status" value="1"/>
</dbReference>
<sequence>MTWEATWNVLLVLALAAIAIGLLLLLLTLPSTYSHQQPRFINENFFTPEDKKDAQKSGYNYYLQHRDSNGHYRVDTSIQIVVLGDIGRSPRMQYHALSLAAHGASVDMIGYAGAEVHPDILRSRFITLVPITPLPPLLQGGNKFTFLLLAPLKVLWQILSLYYTLAYTTNPSKWMLIQNPPSIPTLAIAQTISFLRSTRLVIDWHNFGYSILALRLGPHHPLVRLSELYEGFFSRHRVHAHFAVTNAMCRVLKSKWDIDALPLHDRPADIFQPLSGALRTRLLERLPGTAAHAADILAGRTRLVVSSTSWTPDEDFSVLLAALVHYSTLVDSDPNLPNIVAIITGRGPQRSHYLQQIQHLTATSQLAHCIVTTAWLSPFDYALLLGSADLGVSLHTSSSGVDLPMKVVDMFGTGLPVAGWSKFEAWPELVQEGVNGLGFESAEGLRDVLVEVFGGEGERLFELRRGAMREVERRWGDEWMPVAGRLFQLRS</sequence>
<evidence type="ECO:0000256" key="9">
    <source>
        <dbReference type="ARBA" id="ARBA00022989"/>
    </source>
</evidence>
<dbReference type="Proteomes" id="UP000033647">
    <property type="component" value="Unassembled WGS sequence"/>
</dbReference>
<name>A0A0F4G9I5_9PEZI</name>
<evidence type="ECO:0000256" key="2">
    <source>
        <dbReference type="ARBA" id="ARBA00004922"/>
    </source>
</evidence>
<comment type="subcellular location">
    <subcellularLocation>
        <location evidence="1">Endoplasmic reticulum membrane</location>
        <topology evidence="1">Single-pass membrane protein</topology>
    </subcellularLocation>
</comment>
<accession>A0A0F4G9I5</accession>
<evidence type="ECO:0000256" key="5">
    <source>
        <dbReference type="ARBA" id="ARBA00022676"/>
    </source>
</evidence>
<evidence type="ECO:0000256" key="6">
    <source>
        <dbReference type="ARBA" id="ARBA00022679"/>
    </source>
</evidence>
<dbReference type="Gene3D" id="3.40.50.2000">
    <property type="entry name" value="Glycogen Phosphorylase B"/>
    <property type="match status" value="1"/>
</dbReference>
<organism evidence="12 13">
    <name type="scientific">Zymoseptoria brevis</name>
    <dbReference type="NCBI Taxonomy" id="1047168"/>
    <lineage>
        <taxon>Eukaryota</taxon>
        <taxon>Fungi</taxon>
        <taxon>Dikarya</taxon>
        <taxon>Ascomycota</taxon>
        <taxon>Pezizomycotina</taxon>
        <taxon>Dothideomycetes</taxon>
        <taxon>Dothideomycetidae</taxon>
        <taxon>Mycosphaerellales</taxon>
        <taxon>Mycosphaerellaceae</taxon>
        <taxon>Zymoseptoria</taxon>
    </lineage>
</organism>
<proteinExistence type="predicted"/>
<keyword evidence="13" id="KW-1185">Reference proteome</keyword>
<gene>
    <name evidence="12" type="ORF">TI39_contig4229g00002</name>
</gene>
<dbReference type="PANTHER" id="PTHR13036:SF0">
    <property type="entry name" value="CHITOBIOSYLDIPHOSPHODOLICHOL BETA-MANNOSYLTRANSFERASE"/>
    <property type="match status" value="1"/>
</dbReference>
<evidence type="ECO:0000313" key="13">
    <source>
        <dbReference type="Proteomes" id="UP000033647"/>
    </source>
</evidence>
<keyword evidence="8" id="KW-0256">Endoplasmic reticulum</keyword>
<dbReference type="FunFam" id="3.40.50.2000:FF:000162">
    <property type="entry name" value="Beta-1,4-mannosyltransferase (Alg1), putative"/>
    <property type="match status" value="1"/>
</dbReference>
<reference evidence="12 13" key="1">
    <citation type="submission" date="2015-03" db="EMBL/GenBank/DDBJ databases">
        <title>RNA-seq based gene annotation and comparative genomics of four Zymoseptoria species reveal species-specific pathogenicity related genes and transposable element activity.</title>
        <authorList>
            <person name="Grandaubert J."/>
            <person name="Bhattacharyya A."/>
            <person name="Stukenbrock E.H."/>
        </authorList>
    </citation>
    <scope>NUCLEOTIDE SEQUENCE [LARGE SCALE GENOMIC DNA]</scope>
    <source>
        <strain evidence="12 13">Zb18110</strain>
    </source>
</reference>
<keyword evidence="6 12" id="KW-0808">Transferase</keyword>
<evidence type="ECO:0000256" key="10">
    <source>
        <dbReference type="ARBA" id="ARBA00023136"/>
    </source>
</evidence>
<evidence type="ECO:0000256" key="1">
    <source>
        <dbReference type="ARBA" id="ARBA00004389"/>
    </source>
</evidence>
<keyword evidence="9" id="KW-1133">Transmembrane helix</keyword>
<evidence type="ECO:0000256" key="11">
    <source>
        <dbReference type="ARBA" id="ARBA00024899"/>
    </source>
</evidence>
<keyword evidence="10" id="KW-0472">Membrane</keyword>
<dbReference type="InterPro" id="IPR026051">
    <property type="entry name" value="ALG1-like"/>
</dbReference>
<comment type="function">
    <text evidence="11">Participates in the formation of the lipid-linked precursor oligosaccharide for N-glycosylation. Involved in assembling the dolichol-pyrophosphate-GlcNAc(2)-Man(5) intermediate on the cytoplasmic surface of the ER.</text>
</comment>
<comment type="caution">
    <text evidence="12">The sequence shown here is derived from an EMBL/GenBank/DDBJ whole genome shotgun (WGS) entry which is preliminary data.</text>
</comment>
<comment type="pathway">
    <text evidence="2">Protein modification; protein glycosylation.</text>
</comment>
<evidence type="ECO:0000256" key="3">
    <source>
        <dbReference type="ARBA" id="ARBA00012611"/>
    </source>
</evidence>
<evidence type="ECO:0000313" key="12">
    <source>
        <dbReference type="EMBL" id="KJX93989.1"/>
    </source>
</evidence>
<dbReference type="STRING" id="1047168.A0A0F4G9I5"/>
<evidence type="ECO:0000256" key="8">
    <source>
        <dbReference type="ARBA" id="ARBA00022824"/>
    </source>
</evidence>
<dbReference type="PANTHER" id="PTHR13036">
    <property type="entry name" value="BETA1,4 MANNOSYLTRANSFERASE"/>
    <property type="match status" value="1"/>
</dbReference>
<dbReference type="GO" id="GO:0005789">
    <property type="term" value="C:endoplasmic reticulum membrane"/>
    <property type="evidence" value="ECO:0007669"/>
    <property type="project" value="UniProtKB-SubCell"/>
</dbReference>
<dbReference type="EMBL" id="LAFY01004188">
    <property type="protein sequence ID" value="KJX93989.1"/>
    <property type="molecule type" value="Genomic_DNA"/>
</dbReference>